<feature type="transmembrane region" description="Helical" evidence="7">
    <location>
        <begin position="394"/>
        <end position="417"/>
    </location>
</feature>
<dbReference type="InterPro" id="IPR020846">
    <property type="entry name" value="MFS_dom"/>
</dbReference>
<dbReference type="InterPro" id="IPR005829">
    <property type="entry name" value="Sugar_transporter_CS"/>
</dbReference>
<feature type="transmembrane region" description="Helical" evidence="7">
    <location>
        <begin position="54"/>
        <end position="71"/>
    </location>
</feature>
<gene>
    <name evidence="9" type="ORF">EDS130_LOCUS31830</name>
</gene>
<feature type="transmembrane region" description="Helical" evidence="7">
    <location>
        <begin position="83"/>
        <end position="100"/>
    </location>
</feature>
<dbReference type="GO" id="GO:0005351">
    <property type="term" value="F:carbohydrate:proton symporter activity"/>
    <property type="evidence" value="ECO:0007669"/>
    <property type="project" value="TreeGrafter"/>
</dbReference>
<dbReference type="Pfam" id="PF00083">
    <property type="entry name" value="Sugar_tr"/>
    <property type="match status" value="1"/>
</dbReference>
<evidence type="ECO:0000256" key="1">
    <source>
        <dbReference type="ARBA" id="ARBA00004141"/>
    </source>
</evidence>
<dbReference type="PRINTS" id="PR00171">
    <property type="entry name" value="SUGRTRNSPORT"/>
</dbReference>
<dbReference type="InterPro" id="IPR036259">
    <property type="entry name" value="MFS_trans_sf"/>
</dbReference>
<feature type="transmembrane region" description="Helical" evidence="7">
    <location>
        <begin position="262"/>
        <end position="284"/>
    </location>
</feature>
<dbReference type="SUPFAM" id="SSF103473">
    <property type="entry name" value="MFS general substrate transporter"/>
    <property type="match status" value="1"/>
</dbReference>
<evidence type="ECO:0000313" key="9">
    <source>
        <dbReference type="EMBL" id="CAF1324176.1"/>
    </source>
</evidence>
<sequence length="497" mass="54394">MAIIVSAFAAFGGLLYGYDTGSISGIIEMKCFLKIFGSKQVNAAYALSSNDKSLIVSILSAGTFIGALLGYPSGDYLGRRRGLICACLIFSIGIACQTAASAFPLFVIGRFIAGLGVGIISCIVPMYQSECAPKWIRGAIVSAYQLFITIGLLLAAIVNNGTKDFDSSNCYRIPTGLQLIWSAILAFGMFLLPESPRYLVMKGKVDAAYQSQAKLRSKNADDPEVDNDIKELINDLELMKTYSASSYADCFRMGPQKNLLRTLVGIFLQAWQQLTGINFIFYYGTSFFHASGISQPFLITIITNIVNVVMTIPGMLLMDKLGRRKILIIGAIGMLICEYIVAIIGTIVGQSNPSAQKTLIVFVCVYIAFFASTWGPAAWVITSEIYPISIRAKCMSFSVASNWLFNFALGYATPYMVDEDKGNLGSKVFFLWGSTCLGCLVFAMFCIWETKGLSLEQVNYLVRNSLPIKSAKLNQQLTKDNNELNKKCDTVNDCNNL</sequence>
<dbReference type="PROSITE" id="PS00216">
    <property type="entry name" value="SUGAR_TRANSPORT_1"/>
    <property type="match status" value="1"/>
</dbReference>
<feature type="transmembrane region" description="Helical" evidence="7">
    <location>
        <begin position="171"/>
        <end position="192"/>
    </location>
</feature>
<organism evidence="9 10">
    <name type="scientific">Adineta ricciae</name>
    <name type="common">Rotifer</name>
    <dbReference type="NCBI Taxonomy" id="249248"/>
    <lineage>
        <taxon>Eukaryota</taxon>
        <taxon>Metazoa</taxon>
        <taxon>Spiralia</taxon>
        <taxon>Gnathifera</taxon>
        <taxon>Rotifera</taxon>
        <taxon>Eurotatoria</taxon>
        <taxon>Bdelloidea</taxon>
        <taxon>Adinetida</taxon>
        <taxon>Adinetidae</taxon>
        <taxon>Adineta</taxon>
    </lineage>
</organism>
<dbReference type="FunFam" id="1.20.1250.20:FF:000078">
    <property type="entry name" value="MFS maltose transporter, putative"/>
    <property type="match status" value="1"/>
</dbReference>
<dbReference type="GO" id="GO:0016020">
    <property type="term" value="C:membrane"/>
    <property type="evidence" value="ECO:0007669"/>
    <property type="project" value="UniProtKB-SubCell"/>
</dbReference>
<comment type="subcellular location">
    <subcellularLocation>
        <location evidence="1">Membrane</location>
        <topology evidence="1">Multi-pass membrane protein</topology>
    </subcellularLocation>
</comment>
<dbReference type="AlphaFoldDB" id="A0A815FBD8"/>
<dbReference type="PANTHER" id="PTHR48022:SF17">
    <property type="entry name" value="HEXOSE TRANSPORTER"/>
    <property type="match status" value="1"/>
</dbReference>
<evidence type="ECO:0000256" key="2">
    <source>
        <dbReference type="ARBA" id="ARBA00010992"/>
    </source>
</evidence>
<keyword evidence="6" id="KW-0813">Transport</keyword>
<feature type="transmembrane region" description="Helical" evidence="7">
    <location>
        <begin position="296"/>
        <end position="317"/>
    </location>
</feature>
<dbReference type="Gene3D" id="1.20.1250.20">
    <property type="entry name" value="MFS general substrate transporter like domains"/>
    <property type="match status" value="1"/>
</dbReference>
<reference evidence="9" key="1">
    <citation type="submission" date="2021-02" db="EMBL/GenBank/DDBJ databases">
        <authorList>
            <person name="Nowell W R."/>
        </authorList>
    </citation>
    <scope>NUCLEOTIDE SEQUENCE</scope>
</reference>
<keyword evidence="5 7" id="KW-0472">Membrane</keyword>
<keyword evidence="3 7" id="KW-0812">Transmembrane</keyword>
<feature type="domain" description="Major facilitator superfamily (MFS) profile" evidence="8">
    <location>
        <begin position="5"/>
        <end position="451"/>
    </location>
</feature>
<dbReference type="PROSITE" id="PS50850">
    <property type="entry name" value="MFS"/>
    <property type="match status" value="1"/>
</dbReference>
<evidence type="ECO:0000256" key="3">
    <source>
        <dbReference type="ARBA" id="ARBA00022692"/>
    </source>
</evidence>
<keyword evidence="4 7" id="KW-1133">Transmembrane helix</keyword>
<dbReference type="OrthoDB" id="4142200at2759"/>
<feature type="transmembrane region" description="Helical" evidence="7">
    <location>
        <begin position="359"/>
        <end position="382"/>
    </location>
</feature>
<comment type="similarity">
    <text evidence="2 6">Belongs to the major facilitator superfamily. Sugar transporter (TC 2.A.1.1) family.</text>
</comment>
<accession>A0A815FBD8</accession>
<dbReference type="Proteomes" id="UP000663852">
    <property type="component" value="Unassembled WGS sequence"/>
</dbReference>
<dbReference type="InterPro" id="IPR050360">
    <property type="entry name" value="MFS_Sugar_Transporters"/>
</dbReference>
<comment type="caution">
    <text evidence="9">The sequence shown here is derived from an EMBL/GenBank/DDBJ whole genome shotgun (WGS) entry which is preliminary data.</text>
</comment>
<dbReference type="PANTHER" id="PTHR48022">
    <property type="entry name" value="PLASTIDIC GLUCOSE TRANSPORTER 4"/>
    <property type="match status" value="1"/>
</dbReference>
<evidence type="ECO:0000256" key="7">
    <source>
        <dbReference type="SAM" id="Phobius"/>
    </source>
</evidence>
<evidence type="ECO:0000259" key="8">
    <source>
        <dbReference type="PROSITE" id="PS50850"/>
    </source>
</evidence>
<evidence type="ECO:0000256" key="5">
    <source>
        <dbReference type="ARBA" id="ARBA00023136"/>
    </source>
</evidence>
<feature type="transmembrane region" description="Helical" evidence="7">
    <location>
        <begin position="106"/>
        <end position="127"/>
    </location>
</feature>
<dbReference type="NCBIfam" id="TIGR00879">
    <property type="entry name" value="SP"/>
    <property type="match status" value="1"/>
</dbReference>
<name>A0A815FBD8_ADIRI</name>
<dbReference type="EMBL" id="CAJNOJ010000237">
    <property type="protein sequence ID" value="CAF1324176.1"/>
    <property type="molecule type" value="Genomic_DNA"/>
</dbReference>
<feature type="transmembrane region" description="Helical" evidence="7">
    <location>
        <begin position="139"/>
        <end position="159"/>
    </location>
</feature>
<evidence type="ECO:0000313" key="10">
    <source>
        <dbReference type="Proteomes" id="UP000663852"/>
    </source>
</evidence>
<dbReference type="InterPro" id="IPR005828">
    <property type="entry name" value="MFS_sugar_transport-like"/>
</dbReference>
<dbReference type="CDD" id="cd17356">
    <property type="entry name" value="MFS_HXT"/>
    <property type="match status" value="1"/>
</dbReference>
<feature type="transmembrane region" description="Helical" evidence="7">
    <location>
        <begin position="326"/>
        <end position="347"/>
    </location>
</feature>
<dbReference type="InterPro" id="IPR003663">
    <property type="entry name" value="Sugar/inositol_transpt"/>
</dbReference>
<dbReference type="PROSITE" id="PS00217">
    <property type="entry name" value="SUGAR_TRANSPORT_2"/>
    <property type="match status" value="1"/>
</dbReference>
<protein>
    <recommendedName>
        <fullName evidence="8">Major facilitator superfamily (MFS) profile domain-containing protein</fullName>
    </recommendedName>
</protein>
<proteinExistence type="inferred from homology"/>
<evidence type="ECO:0000256" key="4">
    <source>
        <dbReference type="ARBA" id="ARBA00022989"/>
    </source>
</evidence>
<feature type="transmembrane region" description="Helical" evidence="7">
    <location>
        <begin position="429"/>
        <end position="448"/>
    </location>
</feature>
<evidence type="ECO:0000256" key="6">
    <source>
        <dbReference type="RuleBase" id="RU003346"/>
    </source>
</evidence>